<name>A0A2T0R0F9_9ACTN</name>
<keyword evidence="1" id="KW-1133">Transmembrane helix</keyword>
<evidence type="ECO:0000256" key="1">
    <source>
        <dbReference type="SAM" id="Phobius"/>
    </source>
</evidence>
<keyword evidence="3" id="KW-1185">Reference proteome</keyword>
<evidence type="ECO:0000313" key="2">
    <source>
        <dbReference type="EMBL" id="PRY12548.1"/>
    </source>
</evidence>
<evidence type="ECO:0000313" key="3">
    <source>
        <dbReference type="Proteomes" id="UP000238083"/>
    </source>
</evidence>
<reference evidence="2 3" key="1">
    <citation type="submission" date="2018-03" db="EMBL/GenBank/DDBJ databases">
        <title>Genomic Encyclopedia of Archaeal and Bacterial Type Strains, Phase II (KMG-II): from individual species to whole genera.</title>
        <authorList>
            <person name="Goeker M."/>
        </authorList>
    </citation>
    <scope>NUCLEOTIDE SEQUENCE [LARGE SCALE GENOMIC DNA]</scope>
    <source>
        <strain evidence="2 3">DSM 19711</strain>
    </source>
</reference>
<feature type="transmembrane region" description="Helical" evidence="1">
    <location>
        <begin position="110"/>
        <end position="131"/>
    </location>
</feature>
<protein>
    <submittedName>
        <fullName evidence="2">ABC-2 type transport system permease protein</fullName>
    </submittedName>
</protein>
<feature type="transmembrane region" description="Helical" evidence="1">
    <location>
        <begin position="151"/>
        <end position="172"/>
    </location>
</feature>
<gene>
    <name evidence="2" type="ORF">CLV37_110108</name>
</gene>
<accession>A0A2T0R0F9</accession>
<organism evidence="2 3">
    <name type="scientific">Kineococcus rhizosphaerae</name>
    <dbReference type="NCBI Taxonomy" id="559628"/>
    <lineage>
        <taxon>Bacteria</taxon>
        <taxon>Bacillati</taxon>
        <taxon>Actinomycetota</taxon>
        <taxon>Actinomycetes</taxon>
        <taxon>Kineosporiales</taxon>
        <taxon>Kineosporiaceae</taxon>
        <taxon>Kineococcus</taxon>
    </lineage>
</organism>
<dbReference type="EMBL" id="PVZF01000010">
    <property type="protein sequence ID" value="PRY12548.1"/>
    <property type="molecule type" value="Genomic_DNA"/>
</dbReference>
<keyword evidence="1" id="KW-0812">Transmembrane</keyword>
<feature type="transmembrane region" description="Helical" evidence="1">
    <location>
        <begin position="32"/>
        <end position="53"/>
    </location>
</feature>
<dbReference type="Proteomes" id="UP000238083">
    <property type="component" value="Unassembled WGS sequence"/>
</dbReference>
<keyword evidence="1" id="KW-0472">Membrane</keyword>
<dbReference type="AlphaFoldDB" id="A0A2T0R0F9"/>
<proteinExistence type="predicted"/>
<sequence>MTSAEVPSGAVTPSRVLAAEWTKVASLASTPWTVVGTVGSAGVLAFVLGLFAGPGHAVSATSLVTSGYQPAQLGALVLGVLVGSADFATGTSLTTYAAVPRRLPVLGAQVVVTAALTLAAGLLALAASVAATTGARRTTGLAWSAADPGDLRAAVGYVLFLAGVGVCGVGLGALLRRPLAALTSGVALFVLLDQVLAANPGRVADTVRALLPSGGAGLFADDARLAALAAGPGPDLGPWGAGLVLGAWCAGLALLAGYRLARRDVT</sequence>
<feature type="transmembrane region" description="Helical" evidence="1">
    <location>
        <begin position="73"/>
        <end position="98"/>
    </location>
</feature>
<comment type="caution">
    <text evidence="2">The sequence shown here is derived from an EMBL/GenBank/DDBJ whole genome shotgun (WGS) entry which is preliminary data.</text>
</comment>
<feature type="transmembrane region" description="Helical" evidence="1">
    <location>
        <begin position="239"/>
        <end position="261"/>
    </location>
</feature>
<dbReference type="RefSeq" id="WP_211298773.1">
    <property type="nucleotide sequence ID" value="NZ_PVZF01000010.1"/>
</dbReference>